<evidence type="ECO:0000313" key="1">
    <source>
        <dbReference type="EMBL" id="SVA78212.1"/>
    </source>
</evidence>
<protein>
    <submittedName>
        <fullName evidence="1">Uncharacterized protein</fullName>
    </submittedName>
</protein>
<dbReference type="AlphaFoldDB" id="A0A381YNK8"/>
<dbReference type="EMBL" id="UINC01018587">
    <property type="protein sequence ID" value="SVA78212.1"/>
    <property type="molecule type" value="Genomic_DNA"/>
</dbReference>
<accession>A0A381YNK8</accession>
<name>A0A381YNK8_9ZZZZ</name>
<reference evidence="1" key="1">
    <citation type="submission" date="2018-05" db="EMBL/GenBank/DDBJ databases">
        <authorList>
            <person name="Lanie J.A."/>
            <person name="Ng W.-L."/>
            <person name="Kazmierczak K.M."/>
            <person name="Andrzejewski T.M."/>
            <person name="Davidsen T.M."/>
            <person name="Wayne K.J."/>
            <person name="Tettelin H."/>
            <person name="Glass J.I."/>
            <person name="Rusch D."/>
            <person name="Podicherti R."/>
            <person name="Tsui H.-C.T."/>
            <person name="Winkler M.E."/>
        </authorList>
    </citation>
    <scope>NUCLEOTIDE SEQUENCE</scope>
</reference>
<sequence length="30" mass="3592">MYVLAKEDKKENYFSQLLKESELILKDSTK</sequence>
<proteinExistence type="predicted"/>
<feature type="non-terminal residue" evidence="1">
    <location>
        <position position="30"/>
    </location>
</feature>
<gene>
    <name evidence="1" type="ORF">METZ01_LOCUS131066</name>
</gene>
<organism evidence="1">
    <name type="scientific">marine metagenome</name>
    <dbReference type="NCBI Taxonomy" id="408172"/>
    <lineage>
        <taxon>unclassified sequences</taxon>
        <taxon>metagenomes</taxon>
        <taxon>ecological metagenomes</taxon>
    </lineage>
</organism>